<proteinExistence type="predicted"/>
<dbReference type="InterPro" id="IPR050644">
    <property type="entry name" value="PG_Glycine_Bridge_Synth"/>
</dbReference>
<evidence type="ECO:0000313" key="3">
    <source>
        <dbReference type="Proteomes" id="UP000186914"/>
    </source>
</evidence>
<protein>
    <submittedName>
        <fullName evidence="2">Acetyltransferase (GNAT) domain-containing protein</fullName>
    </submittedName>
</protein>
<dbReference type="EMBL" id="FTNO01000001">
    <property type="protein sequence ID" value="SIR19709.1"/>
    <property type="molecule type" value="Genomic_DNA"/>
</dbReference>
<dbReference type="GO" id="GO:0016740">
    <property type="term" value="F:transferase activity"/>
    <property type="evidence" value="ECO:0007669"/>
    <property type="project" value="UniProtKB-KW"/>
</dbReference>
<dbReference type="Gene3D" id="3.40.630.30">
    <property type="match status" value="1"/>
</dbReference>
<keyword evidence="3" id="KW-1185">Reference proteome</keyword>
<gene>
    <name evidence="2" type="ORF">SAMN05421858_1786</name>
</gene>
<dbReference type="OrthoDB" id="140543at2157"/>
<dbReference type="RefSeq" id="WP_076429738.1">
    <property type="nucleotide sequence ID" value="NZ_FTNO01000001.1"/>
</dbReference>
<dbReference type="InterPro" id="IPR038740">
    <property type="entry name" value="BioF2-like_GNAT_dom"/>
</dbReference>
<feature type="domain" description="BioF2-like acetyltransferase" evidence="1">
    <location>
        <begin position="177"/>
        <end position="301"/>
    </location>
</feature>
<name>A0A1N6YYY4_9EURY</name>
<reference evidence="3" key="1">
    <citation type="submission" date="2017-01" db="EMBL/GenBank/DDBJ databases">
        <authorList>
            <person name="Varghese N."/>
            <person name="Submissions S."/>
        </authorList>
    </citation>
    <scope>NUCLEOTIDE SEQUENCE [LARGE SCALE GENOMIC DNA]</scope>
    <source>
        <strain evidence="3">CGMCC 1.7737</strain>
    </source>
</reference>
<sequence>MSVTIEKNGIRVERADDVDRWDDYVERSPHGDVFHRLDALRAQAEHTGATLHPLVGYKGQEPVGLFPAFTISKGGVTTAFSPPPNLWLPHLGPVLLNMEKLKRRKAERRHRRFIDGCLDWLDSQYSPKYVHVRTGGRYEDIRPFEWNEFEVLPRHTYEVDLTPGEDDVLSSFSSDARSNTRTDESQYEIYVGGVDAIRRIIRQVKDRHDAQDEPYRLSANFVADLYQSLPEGAVRPYVCEVDGEFAGGMVALADDERIYRWQGGAKHDHDVPVNDLVDWEIMRDAMDEGIPRYDLVGANERRLCGYKAKFNPELVRYYSLERGTRMMNLLTDVYKRFR</sequence>
<evidence type="ECO:0000259" key="1">
    <source>
        <dbReference type="Pfam" id="PF13480"/>
    </source>
</evidence>
<dbReference type="Proteomes" id="UP000186914">
    <property type="component" value="Unassembled WGS sequence"/>
</dbReference>
<accession>A0A1N6YYY4</accession>
<dbReference type="SUPFAM" id="SSF55729">
    <property type="entry name" value="Acyl-CoA N-acyltransferases (Nat)"/>
    <property type="match status" value="1"/>
</dbReference>
<dbReference type="PANTHER" id="PTHR36174:SF1">
    <property type="entry name" value="LIPID II:GLYCINE GLYCYLTRANSFERASE"/>
    <property type="match status" value="1"/>
</dbReference>
<dbReference type="InterPro" id="IPR016181">
    <property type="entry name" value="Acyl_CoA_acyltransferase"/>
</dbReference>
<evidence type="ECO:0000313" key="2">
    <source>
        <dbReference type="EMBL" id="SIR19709.1"/>
    </source>
</evidence>
<dbReference type="PANTHER" id="PTHR36174">
    <property type="entry name" value="LIPID II:GLYCINE GLYCYLTRANSFERASE"/>
    <property type="match status" value="1"/>
</dbReference>
<organism evidence="2 3">
    <name type="scientific">Haladaptatus litoreus</name>
    <dbReference type="NCBI Taxonomy" id="553468"/>
    <lineage>
        <taxon>Archaea</taxon>
        <taxon>Methanobacteriati</taxon>
        <taxon>Methanobacteriota</taxon>
        <taxon>Stenosarchaea group</taxon>
        <taxon>Halobacteria</taxon>
        <taxon>Halobacteriales</taxon>
        <taxon>Haladaptataceae</taxon>
        <taxon>Haladaptatus</taxon>
    </lineage>
</organism>
<dbReference type="AlphaFoldDB" id="A0A1N6YYY4"/>
<dbReference type="Pfam" id="PF13480">
    <property type="entry name" value="Acetyltransf_6"/>
    <property type="match status" value="1"/>
</dbReference>
<keyword evidence="2" id="KW-0808">Transferase</keyword>